<reference evidence="3" key="1">
    <citation type="journal article" date="2014" name="PLoS ONE">
        <title>Transcriptome-Based Identification of ABC Transporters in the Western Tarnished Plant Bug Lygus hesperus.</title>
        <authorList>
            <person name="Hull J.J."/>
            <person name="Chaney K."/>
            <person name="Geib S.M."/>
            <person name="Fabrick J.A."/>
            <person name="Brent C.S."/>
            <person name="Walsh D."/>
            <person name="Lavine L.C."/>
        </authorList>
    </citation>
    <scope>NUCLEOTIDE SEQUENCE</scope>
</reference>
<dbReference type="EMBL" id="GDHC01008845">
    <property type="protein sequence ID" value="JAQ09784.1"/>
    <property type="molecule type" value="Transcribed_RNA"/>
</dbReference>
<evidence type="ECO:0000313" key="1">
    <source>
        <dbReference type="EMBL" id="JAG23795.1"/>
    </source>
</evidence>
<evidence type="ECO:0000313" key="2">
    <source>
        <dbReference type="EMBL" id="JAG23796.1"/>
    </source>
</evidence>
<evidence type="ECO:0000313" key="4">
    <source>
        <dbReference type="EMBL" id="JAQ09784.1"/>
    </source>
</evidence>
<protein>
    <submittedName>
        <fullName evidence="3">Transcription factor bHLH34</fullName>
    </submittedName>
</protein>
<dbReference type="EMBL" id="GBHO01019808">
    <property type="protein sequence ID" value="JAG23796.1"/>
    <property type="molecule type" value="Transcribed_RNA"/>
</dbReference>
<reference evidence="4" key="3">
    <citation type="journal article" date="2016" name="Gigascience">
        <title>De novo construction of an expanded transcriptome assembly for the western tarnished plant bug, Lygus hesperus.</title>
        <authorList>
            <person name="Tassone E.E."/>
            <person name="Geib S.M."/>
            <person name="Hall B."/>
            <person name="Fabrick J.A."/>
            <person name="Brent C.S."/>
            <person name="Hull J.J."/>
        </authorList>
    </citation>
    <scope>NUCLEOTIDE SEQUENCE</scope>
</reference>
<proteinExistence type="predicted"/>
<sequence length="197" mass="21902">MVCLIQHSENVFFTSMKRMEQRRSEIVATSVAKITLVTPIAQAGGALSVLLSFHSYFDSIDAAIKCVCKSLRGGRGGVVYLLVAMANALARLPMHDQQSIQHLQFVASKFATYFSPRPDSRSFQPFFTRICALATKDLPHHLQLLQTLKPFLNRASADDKAHLQSLLHGIPQQQPQPSGDDTVSWDVLLDIKQRLSV</sequence>
<name>A0A0A9XST5_LYGHE</name>
<dbReference type="EMBL" id="GBHO01019807">
    <property type="protein sequence ID" value="JAG23797.1"/>
    <property type="molecule type" value="Transcribed_RNA"/>
</dbReference>
<gene>
    <name evidence="3" type="primary">BHLH34_0</name>
    <name evidence="2" type="synonym">BHLH34_1</name>
    <name evidence="1" type="synonym">BHLH34_2</name>
    <name evidence="1" type="ORF">CM83_24685</name>
    <name evidence="2" type="ORF">CM83_24689</name>
    <name evidence="3" type="ORF">CM83_24695</name>
    <name evidence="4" type="ORF">g.20319</name>
</gene>
<organism evidence="3">
    <name type="scientific">Lygus hesperus</name>
    <name type="common">Western plant bug</name>
    <dbReference type="NCBI Taxonomy" id="30085"/>
    <lineage>
        <taxon>Eukaryota</taxon>
        <taxon>Metazoa</taxon>
        <taxon>Ecdysozoa</taxon>
        <taxon>Arthropoda</taxon>
        <taxon>Hexapoda</taxon>
        <taxon>Insecta</taxon>
        <taxon>Pterygota</taxon>
        <taxon>Neoptera</taxon>
        <taxon>Paraneoptera</taxon>
        <taxon>Hemiptera</taxon>
        <taxon>Heteroptera</taxon>
        <taxon>Panheteroptera</taxon>
        <taxon>Cimicomorpha</taxon>
        <taxon>Miridae</taxon>
        <taxon>Mirini</taxon>
        <taxon>Lygus</taxon>
    </lineage>
</organism>
<evidence type="ECO:0000313" key="3">
    <source>
        <dbReference type="EMBL" id="JAG23797.1"/>
    </source>
</evidence>
<dbReference type="AlphaFoldDB" id="A0A0A9XST5"/>
<dbReference type="EMBL" id="GBHO01019809">
    <property type="protein sequence ID" value="JAG23795.1"/>
    <property type="molecule type" value="Transcribed_RNA"/>
</dbReference>
<accession>A0A0A9XST5</accession>
<reference evidence="3" key="2">
    <citation type="submission" date="2014-07" db="EMBL/GenBank/DDBJ databases">
        <authorList>
            <person name="Hull J."/>
        </authorList>
    </citation>
    <scope>NUCLEOTIDE SEQUENCE</scope>
</reference>